<feature type="region of interest" description="Disordered" evidence="2">
    <location>
        <begin position="663"/>
        <end position="684"/>
    </location>
</feature>
<feature type="compositionally biased region" description="Pro residues" evidence="2">
    <location>
        <begin position="603"/>
        <end position="614"/>
    </location>
</feature>
<dbReference type="Gene3D" id="2.120.10.30">
    <property type="entry name" value="TolB, C-terminal domain"/>
    <property type="match status" value="3"/>
</dbReference>
<proteinExistence type="inferred from homology"/>
<dbReference type="EMBL" id="JBHSOC010000057">
    <property type="protein sequence ID" value="MFC5644919.1"/>
    <property type="molecule type" value="Genomic_DNA"/>
</dbReference>
<dbReference type="InterPro" id="IPR047589">
    <property type="entry name" value="DUF11_rpt"/>
</dbReference>
<feature type="region of interest" description="Disordered" evidence="2">
    <location>
        <begin position="241"/>
        <end position="263"/>
    </location>
</feature>
<feature type="compositionally biased region" description="Low complexity" evidence="2">
    <location>
        <begin position="615"/>
        <end position="631"/>
    </location>
</feature>
<dbReference type="Pfam" id="PF07676">
    <property type="entry name" value="PD40"/>
    <property type="match status" value="4"/>
</dbReference>
<evidence type="ECO:0000313" key="6">
    <source>
        <dbReference type="Proteomes" id="UP001596066"/>
    </source>
</evidence>
<organism evidence="5 6">
    <name type="scientific">Kitasatospora cinereorecta</name>
    <dbReference type="NCBI Taxonomy" id="285560"/>
    <lineage>
        <taxon>Bacteria</taxon>
        <taxon>Bacillati</taxon>
        <taxon>Actinomycetota</taxon>
        <taxon>Actinomycetes</taxon>
        <taxon>Kitasatosporales</taxon>
        <taxon>Streptomycetaceae</taxon>
        <taxon>Kitasatospora</taxon>
    </lineage>
</organism>
<feature type="region of interest" description="Disordered" evidence="2">
    <location>
        <begin position="600"/>
        <end position="631"/>
    </location>
</feature>
<feature type="compositionally biased region" description="Low complexity" evidence="2">
    <location>
        <begin position="663"/>
        <end position="677"/>
    </location>
</feature>
<protein>
    <recommendedName>
        <fullName evidence="4">DUF11 domain-containing protein</fullName>
    </recommendedName>
</protein>
<dbReference type="RefSeq" id="WP_346147073.1">
    <property type="nucleotide sequence ID" value="NZ_BAAAUA010000032.1"/>
</dbReference>
<dbReference type="InterPro" id="IPR011042">
    <property type="entry name" value="6-blade_b-propeller_TolB-like"/>
</dbReference>
<name>A0ABW0VJI2_9ACTN</name>
<keyword evidence="6" id="KW-1185">Reference proteome</keyword>
<dbReference type="InterPro" id="IPR011659">
    <property type="entry name" value="WD40"/>
</dbReference>
<feature type="region of interest" description="Disordered" evidence="2">
    <location>
        <begin position="1"/>
        <end position="31"/>
    </location>
</feature>
<evidence type="ECO:0000256" key="3">
    <source>
        <dbReference type="SAM" id="Phobius"/>
    </source>
</evidence>
<dbReference type="PANTHER" id="PTHR36842">
    <property type="entry name" value="PROTEIN TOLB HOMOLOG"/>
    <property type="match status" value="1"/>
</dbReference>
<dbReference type="Pfam" id="PF01345">
    <property type="entry name" value="DUF11"/>
    <property type="match status" value="3"/>
</dbReference>
<keyword evidence="3" id="KW-0472">Membrane</keyword>
<dbReference type="InterPro" id="IPR001434">
    <property type="entry name" value="OmcB-like_DUF11"/>
</dbReference>
<comment type="caution">
    <text evidence="5">The sequence shown here is derived from an EMBL/GenBank/DDBJ whole genome shotgun (WGS) entry which is preliminary data.</text>
</comment>
<accession>A0ABW0VJI2</accession>
<evidence type="ECO:0000256" key="1">
    <source>
        <dbReference type="ARBA" id="ARBA00009820"/>
    </source>
</evidence>
<keyword evidence="3" id="KW-0812">Transmembrane</keyword>
<evidence type="ECO:0000313" key="5">
    <source>
        <dbReference type="EMBL" id="MFC5644919.1"/>
    </source>
</evidence>
<dbReference type="SUPFAM" id="SSF82171">
    <property type="entry name" value="DPP6 N-terminal domain-like"/>
    <property type="match status" value="1"/>
</dbReference>
<reference evidence="6" key="1">
    <citation type="journal article" date="2019" name="Int. J. Syst. Evol. Microbiol.">
        <title>The Global Catalogue of Microorganisms (GCM) 10K type strain sequencing project: providing services to taxonomists for standard genome sequencing and annotation.</title>
        <authorList>
            <consortium name="The Broad Institute Genomics Platform"/>
            <consortium name="The Broad Institute Genome Sequencing Center for Infectious Disease"/>
            <person name="Wu L."/>
            <person name="Ma J."/>
        </authorList>
    </citation>
    <scope>NUCLEOTIDE SEQUENCE [LARGE SCALE GENOMIC DNA]</scope>
    <source>
        <strain evidence="6">CGMCC 4.1622</strain>
    </source>
</reference>
<dbReference type="NCBIfam" id="TIGR01451">
    <property type="entry name" value="B_ant_repeat"/>
    <property type="match status" value="1"/>
</dbReference>
<evidence type="ECO:0000256" key="2">
    <source>
        <dbReference type="SAM" id="MobiDB-lite"/>
    </source>
</evidence>
<feature type="domain" description="DUF11" evidence="4">
    <location>
        <begin position="738"/>
        <end position="852"/>
    </location>
</feature>
<evidence type="ECO:0000259" key="4">
    <source>
        <dbReference type="Pfam" id="PF01345"/>
    </source>
</evidence>
<feature type="transmembrane region" description="Helical" evidence="3">
    <location>
        <begin position="32"/>
        <end position="51"/>
    </location>
</feature>
<dbReference type="Proteomes" id="UP001596066">
    <property type="component" value="Unassembled WGS sequence"/>
</dbReference>
<keyword evidence="3" id="KW-1133">Transmembrane helix</keyword>
<dbReference type="PANTHER" id="PTHR36842:SF1">
    <property type="entry name" value="PROTEIN TOLB"/>
    <property type="match status" value="1"/>
</dbReference>
<feature type="domain" description="DUF11" evidence="4">
    <location>
        <begin position="863"/>
        <end position="969"/>
    </location>
</feature>
<sequence>MPSTRPGGRGTRPDDTVRRGALTPGRTRRTPAVAVSTALVAALLAAVAVTVDRGGPLPVRPAAAEPAPGRLAYSAGYENRSLMLLRGPDAMAPLLGAGEAADDCQPAVHGDTVVWVSDRNGGGEDLMVRSAGRPASVLLDLPGWRIKHPAISPDGAWVAFTAWHDASEWDWCRQDPSVENYPAAGADPDATPAVWMMRLDGTERQRVVAGGGWPSWSPDGREIAFERNRRIHRVTVPTLGPVTESEVDTGPGEARSPAWEPVDGPGHGRIAYVTLVDQVQALAVVPTSGADRRAEVLARGSGESAAEDVAWSPDGTALAFLSGLVLRVDPATGCPTCTGTRLTTDPDQRLESVAWYSPPGGPSTVLLTRLNIDYGHLESARPADPLDRHDLLPQDQSGSFSDDTPAWSPDGQRVAFVRTTYHSDAPSTSRVLVGDPNDLGRAEQLTGTGIEDRLDQLRPAWSPDGSRLVLAQAEPESGTTFGASRITVADVSGGVRNVPTYDVPTPDDGCTRADTDPTWSADGTRIAFSRGVSCPVPVVGLAPGLAAAVRHVWSVRAADGADPRDLTAAQCGADCPVADQRPAYAPVGDRLALRRTLLTVEPDPSPSPGSPSPAQPRIAAAAPTAPAAPGLRADGPYGVLLTMGGGGQGCRIVVPWTGACPSVRPRGGPPSTGSPFRDPGSPAWSPDARQLAFDTEVQAGDGNSTAIGVADADTGAGRVLPAKVGTSQSAATWQPTADLDVALTADRAQPIQGETTVLTLTVTNLGPAVSNLTGTHLVLPAGLEAVGAARPSQGGCTAGALDCDLGRLAAGAAATVQVTARANGLGPQQATGRADSRLPDPRADNNQAQAAVTVAAAKLPDPAVTAQATPATVRVGEPATVAFTVRNQGAATAYGVGLAVTVPPGLHVVSTTPACDPGACSIGTLTAGAETTVTLVVTADTPLTATLTGRVGSERGDADPANDQATATLTVLGRDAPLRADPAVSVTVDPASAYVGGTVTARYTVRNLGPAPATGVTLTTAGPPGATTLSAPPDCTAAGCPIPVLAPGAATTVTVLLRPGAPFAGTVTGTLTTTGDDAQTANDTATAPLTVLQPAVRLDPVLGPPGIVTLAHGSSFPPGTALRLRWSTGVTAAAAPVTVAADGTFTAPVLALVQDTLGPRELIVTPAADPPAFGEVRTGFRVVPGVLQPAPYQRRR</sequence>
<comment type="similarity">
    <text evidence="1">Belongs to the TolB family.</text>
</comment>
<dbReference type="Gene3D" id="2.60.40.10">
    <property type="entry name" value="Immunoglobulins"/>
    <property type="match status" value="3"/>
</dbReference>
<gene>
    <name evidence="5" type="ORF">ACFPZF_26630</name>
</gene>
<dbReference type="InterPro" id="IPR013783">
    <property type="entry name" value="Ig-like_fold"/>
</dbReference>
<feature type="domain" description="DUF11" evidence="4">
    <location>
        <begin position="983"/>
        <end position="1087"/>
    </location>
</feature>